<organism evidence="9 10">
    <name type="scientific">Modicisalibacter zincidurans</name>
    <dbReference type="NCBI Taxonomy" id="1178777"/>
    <lineage>
        <taxon>Bacteria</taxon>
        <taxon>Pseudomonadati</taxon>
        <taxon>Pseudomonadota</taxon>
        <taxon>Gammaproteobacteria</taxon>
        <taxon>Oceanospirillales</taxon>
        <taxon>Halomonadaceae</taxon>
        <taxon>Modicisalibacter</taxon>
    </lineage>
</organism>
<dbReference type="EMBL" id="BAABKI010000010">
    <property type="protein sequence ID" value="GAA5172146.1"/>
    <property type="molecule type" value="Genomic_DNA"/>
</dbReference>
<dbReference type="InterPro" id="IPR001537">
    <property type="entry name" value="SpoU_MeTrfase"/>
</dbReference>
<feature type="binding site" evidence="6">
    <location>
        <position position="267"/>
    </location>
    <ligand>
        <name>S-adenosyl-L-methionine</name>
        <dbReference type="ChEBI" id="CHEBI:59789"/>
    </ligand>
</feature>
<keyword evidence="3 6" id="KW-0489">Methyltransferase</keyword>
<feature type="binding site" evidence="6">
    <location>
        <position position="276"/>
    </location>
    <ligand>
        <name>S-adenosyl-L-methionine</name>
        <dbReference type="ChEBI" id="CHEBI:59789"/>
    </ligand>
</feature>
<evidence type="ECO:0000259" key="8">
    <source>
        <dbReference type="SMART" id="SM00967"/>
    </source>
</evidence>
<dbReference type="SMART" id="SM00967">
    <property type="entry name" value="SpoU_sub_bind"/>
    <property type="match status" value="1"/>
</dbReference>
<dbReference type="Gene3D" id="3.40.1280.10">
    <property type="match status" value="1"/>
</dbReference>
<dbReference type="InterPro" id="IPR024915">
    <property type="entry name" value="23S_rRNA_MeTrfase_RlmB"/>
</dbReference>
<keyword evidence="1 6" id="KW-0963">Cytoplasm</keyword>
<dbReference type="Pfam" id="PF08032">
    <property type="entry name" value="SpoU_sub_bind"/>
    <property type="match status" value="1"/>
</dbReference>
<name>A0ABP9R6X5_9GAMM</name>
<dbReference type="PANTHER" id="PTHR46429:SF1">
    <property type="entry name" value="23S RRNA (GUANOSINE-2'-O-)-METHYLTRANSFERASE RLMB"/>
    <property type="match status" value="1"/>
</dbReference>
<evidence type="ECO:0000256" key="3">
    <source>
        <dbReference type="ARBA" id="ARBA00022603"/>
    </source>
</evidence>
<evidence type="ECO:0000256" key="6">
    <source>
        <dbReference type="HAMAP-Rule" id="MF_01887"/>
    </source>
</evidence>
<keyword evidence="2 6" id="KW-0698">rRNA processing</keyword>
<dbReference type="InterPro" id="IPR029026">
    <property type="entry name" value="tRNA_m1G_MTases_N"/>
</dbReference>
<gene>
    <name evidence="6 9" type="primary">rlmB</name>
    <name evidence="9" type="ORF">GCM10023342_08150</name>
</gene>
<feature type="domain" description="RNA 2-O ribose methyltransferase substrate binding" evidence="8">
    <location>
        <begin position="53"/>
        <end position="128"/>
    </location>
</feature>
<dbReference type="InterPro" id="IPR004441">
    <property type="entry name" value="rRNA_MeTrfase_TrmH"/>
</dbReference>
<dbReference type="Pfam" id="PF00588">
    <property type="entry name" value="SpoU_methylase"/>
    <property type="match status" value="1"/>
</dbReference>
<dbReference type="HAMAP" id="MF_01887">
    <property type="entry name" value="23SrRNA_methyltr_B"/>
    <property type="match status" value="1"/>
</dbReference>
<evidence type="ECO:0000256" key="7">
    <source>
        <dbReference type="SAM" id="MobiDB-lite"/>
    </source>
</evidence>
<proteinExistence type="inferred from homology"/>
<dbReference type="Gene3D" id="3.30.1330.30">
    <property type="match status" value="1"/>
</dbReference>
<comment type="function">
    <text evidence="6">Specifically methylates the ribose of guanosine 2251 in 23S rRNA.</text>
</comment>
<comment type="subcellular location">
    <subcellularLocation>
        <location evidence="6">Cytoplasm</location>
    </subcellularLocation>
</comment>
<feature type="compositionally biased region" description="Low complexity" evidence="7">
    <location>
        <begin position="19"/>
        <end position="36"/>
    </location>
</feature>
<feature type="region of interest" description="Disordered" evidence="7">
    <location>
        <begin position="1"/>
        <end position="49"/>
    </location>
</feature>
<dbReference type="NCBIfam" id="TIGR00186">
    <property type="entry name" value="rRNA_methyl_3"/>
    <property type="match status" value="1"/>
</dbReference>
<evidence type="ECO:0000256" key="5">
    <source>
        <dbReference type="ARBA" id="ARBA00022691"/>
    </source>
</evidence>
<dbReference type="SUPFAM" id="SSF75217">
    <property type="entry name" value="alpha/beta knot"/>
    <property type="match status" value="1"/>
</dbReference>
<sequence length="312" mass="32656">MSRSGGPRNKPARSRHPQQSHAQQSHAQQSHAQQKGAGRGGGALPTPPAGLDSVFGVHAVAALIERGEAPRELWFQAGAAEQRLTDLLAAARQLGTRLVEQPREVLDGLAQGGSHQGVIAFCPPLAAHSEEELWHRLGGWPHAEPPLLLILDGVTDVHNFGACLRSADAAGAHGIVVAKDKAAPLNATVRKVACGAAEAVPVYRVTNLARAMAKLKESGVWITGTAGEAESSLYDIDLTGPCALVMGAEGKGLRRLTREACDGLVTLPMAGSVSSLNVSVATGICLYEAIRQRRRASTRAVADELMRAPGTS</sequence>
<accession>A0ABP9R6X5</accession>
<dbReference type="PANTHER" id="PTHR46429">
    <property type="entry name" value="23S RRNA (GUANOSINE-2'-O-)-METHYLTRANSFERASE RLMB"/>
    <property type="match status" value="1"/>
</dbReference>
<comment type="similarity">
    <text evidence="6">Belongs to the class IV-like SAM-binding methyltransferase superfamily. RNA methyltransferase TrmH family. RlmB subfamily.</text>
</comment>
<dbReference type="CDD" id="cd18103">
    <property type="entry name" value="SpoU-like_RlmB"/>
    <property type="match status" value="1"/>
</dbReference>
<evidence type="ECO:0000313" key="9">
    <source>
        <dbReference type="EMBL" id="GAA5172146.1"/>
    </source>
</evidence>
<evidence type="ECO:0000256" key="2">
    <source>
        <dbReference type="ARBA" id="ARBA00022552"/>
    </source>
</evidence>
<comment type="caution">
    <text evidence="9">The sequence shown here is derived from an EMBL/GenBank/DDBJ whole genome shotgun (WGS) entry which is preliminary data.</text>
</comment>
<reference evidence="10" key="1">
    <citation type="journal article" date="2019" name="Int. J. Syst. Evol. Microbiol.">
        <title>The Global Catalogue of Microorganisms (GCM) 10K type strain sequencing project: providing services to taxonomists for standard genome sequencing and annotation.</title>
        <authorList>
            <consortium name="The Broad Institute Genomics Platform"/>
            <consortium name="The Broad Institute Genome Sequencing Center for Infectious Disease"/>
            <person name="Wu L."/>
            <person name="Ma J."/>
        </authorList>
    </citation>
    <scope>NUCLEOTIDE SEQUENCE [LARGE SCALE GENOMIC DNA]</scope>
    <source>
        <strain evidence="10">JCM 18472</strain>
    </source>
</reference>
<dbReference type="EC" id="2.1.1.185" evidence="6"/>
<dbReference type="InterPro" id="IPR013123">
    <property type="entry name" value="SpoU_subst-bd"/>
</dbReference>
<dbReference type="InterPro" id="IPR029064">
    <property type="entry name" value="Ribosomal_eL30-like_sf"/>
</dbReference>
<keyword evidence="4 6" id="KW-0808">Transferase</keyword>
<dbReference type="InterPro" id="IPR029028">
    <property type="entry name" value="Alpha/beta_knot_MTases"/>
</dbReference>
<evidence type="ECO:0000256" key="1">
    <source>
        <dbReference type="ARBA" id="ARBA00022490"/>
    </source>
</evidence>
<evidence type="ECO:0000256" key="4">
    <source>
        <dbReference type="ARBA" id="ARBA00022679"/>
    </source>
</evidence>
<keyword evidence="5 6" id="KW-0949">S-adenosyl-L-methionine</keyword>
<keyword evidence="10" id="KW-1185">Reference proteome</keyword>
<evidence type="ECO:0000313" key="10">
    <source>
        <dbReference type="Proteomes" id="UP001500074"/>
    </source>
</evidence>
<dbReference type="RefSeq" id="WP_084173257.1">
    <property type="nucleotide sequence ID" value="NZ_BAABKI010000010.1"/>
</dbReference>
<comment type="catalytic activity">
    <reaction evidence="6">
        <text>guanosine(2251) in 23S rRNA + S-adenosyl-L-methionine = 2'-O-methylguanosine(2251) in 23S rRNA + S-adenosyl-L-homocysteine + H(+)</text>
        <dbReference type="Rhea" id="RHEA:24140"/>
        <dbReference type="Rhea" id="RHEA-COMP:10239"/>
        <dbReference type="Rhea" id="RHEA-COMP:10241"/>
        <dbReference type="ChEBI" id="CHEBI:15378"/>
        <dbReference type="ChEBI" id="CHEBI:57856"/>
        <dbReference type="ChEBI" id="CHEBI:59789"/>
        <dbReference type="ChEBI" id="CHEBI:74269"/>
        <dbReference type="ChEBI" id="CHEBI:74445"/>
        <dbReference type="EC" id="2.1.1.185"/>
    </reaction>
</comment>
<dbReference type="Proteomes" id="UP001500074">
    <property type="component" value="Unassembled WGS sequence"/>
</dbReference>
<dbReference type="SUPFAM" id="SSF55315">
    <property type="entry name" value="L30e-like"/>
    <property type="match status" value="1"/>
</dbReference>
<protein>
    <recommendedName>
        <fullName evidence="6">23S rRNA (guanosine-2'-O-)-methyltransferase RlmB</fullName>
        <ecNumber evidence="6">2.1.1.185</ecNumber>
    </recommendedName>
    <alternativeName>
        <fullName evidence="6">23S rRNA (guanosine2251 2'-O)-methyltransferase</fullName>
    </alternativeName>
    <alternativeName>
        <fullName evidence="6">23S rRNA Gm2251 2'-O-methyltransferase</fullName>
    </alternativeName>
</protein>
<feature type="binding site" evidence="6">
    <location>
        <position position="247"/>
    </location>
    <ligand>
        <name>S-adenosyl-L-methionine</name>
        <dbReference type="ChEBI" id="CHEBI:59789"/>
    </ligand>
</feature>